<feature type="transmembrane region" description="Helical" evidence="6">
    <location>
        <begin position="761"/>
        <end position="780"/>
    </location>
</feature>
<evidence type="ECO:0000256" key="4">
    <source>
        <dbReference type="ARBA" id="ARBA00022989"/>
    </source>
</evidence>
<keyword evidence="2" id="KW-1003">Cell membrane</keyword>
<organism evidence="9 10">
    <name type="scientific">Roseivirga pacifica</name>
    <dbReference type="NCBI Taxonomy" id="1267423"/>
    <lineage>
        <taxon>Bacteria</taxon>
        <taxon>Pseudomonadati</taxon>
        <taxon>Bacteroidota</taxon>
        <taxon>Cytophagia</taxon>
        <taxon>Cytophagales</taxon>
        <taxon>Roseivirgaceae</taxon>
        <taxon>Roseivirga</taxon>
    </lineage>
</organism>
<dbReference type="GO" id="GO:0022857">
    <property type="term" value="F:transmembrane transporter activity"/>
    <property type="evidence" value="ECO:0007669"/>
    <property type="project" value="TreeGrafter"/>
</dbReference>
<keyword evidence="10" id="KW-1185">Reference proteome</keyword>
<dbReference type="Pfam" id="PF02687">
    <property type="entry name" value="FtsX"/>
    <property type="match status" value="2"/>
</dbReference>
<dbReference type="EMBL" id="FOIR01000001">
    <property type="protein sequence ID" value="SEW04831.1"/>
    <property type="molecule type" value="Genomic_DNA"/>
</dbReference>
<dbReference type="STRING" id="1267423.SAMN05216290_1449"/>
<dbReference type="GO" id="GO:0005886">
    <property type="term" value="C:plasma membrane"/>
    <property type="evidence" value="ECO:0007669"/>
    <property type="project" value="UniProtKB-SubCell"/>
</dbReference>
<protein>
    <submittedName>
        <fullName evidence="9">Putative ABC transport system permease protein</fullName>
    </submittedName>
</protein>
<evidence type="ECO:0000256" key="3">
    <source>
        <dbReference type="ARBA" id="ARBA00022692"/>
    </source>
</evidence>
<accession>A0A1I0NTL2</accession>
<dbReference type="InterPro" id="IPR025857">
    <property type="entry name" value="MacB_PCD"/>
</dbReference>
<dbReference type="PANTHER" id="PTHR30572">
    <property type="entry name" value="MEMBRANE COMPONENT OF TRANSPORTER-RELATED"/>
    <property type="match status" value="1"/>
</dbReference>
<feature type="transmembrane region" description="Helical" evidence="6">
    <location>
        <begin position="398"/>
        <end position="421"/>
    </location>
</feature>
<dbReference type="OrthoDB" id="5933722at2"/>
<feature type="transmembrane region" description="Helical" evidence="6">
    <location>
        <begin position="442"/>
        <end position="465"/>
    </location>
</feature>
<comment type="subcellular location">
    <subcellularLocation>
        <location evidence="1">Cell membrane</location>
        <topology evidence="1">Multi-pass membrane protein</topology>
    </subcellularLocation>
</comment>
<dbReference type="Proteomes" id="UP000199437">
    <property type="component" value="Unassembled WGS sequence"/>
</dbReference>
<name>A0A1I0NTL2_9BACT</name>
<evidence type="ECO:0000256" key="1">
    <source>
        <dbReference type="ARBA" id="ARBA00004651"/>
    </source>
</evidence>
<evidence type="ECO:0000259" key="7">
    <source>
        <dbReference type="Pfam" id="PF02687"/>
    </source>
</evidence>
<feature type="transmembrane region" description="Helical" evidence="6">
    <location>
        <begin position="21"/>
        <end position="42"/>
    </location>
</feature>
<feature type="domain" description="ABC3 transporter permease C-terminal" evidence="7">
    <location>
        <begin position="711"/>
        <end position="825"/>
    </location>
</feature>
<evidence type="ECO:0000256" key="2">
    <source>
        <dbReference type="ARBA" id="ARBA00022475"/>
    </source>
</evidence>
<feature type="domain" description="MacB-like periplasmic core" evidence="8">
    <location>
        <begin position="20"/>
        <end position="246"/>
    </location>
</feature>
<dbReference type="RefSeq" id="WP_090257833.1">
    <property type="nucleotide sequence ID" value="NZ_FOIR01000001.1"/>
</dbReference>
<keyword evidence="3 6" id="KW-0812">Transmembrane</keyword>
<dbReference type="InterPro" id="IPR003838">
    <property type="entry name" value="ABC3_permease_C"/>
</dbReference>
<feature type="transmembrane region" description="Helical" evidence="6">
    <location>
        <begin position="795"/>
        <end position="813"/>
    </location>
</feature>
<feature type="domain" description="MacB-like periplasmic core" evidence="8">
    <location>
        <begin position="479"/>
        <end position="623"/>
    </location>
</feature>
<dbReference type="AlphaFoldDB" id="A0A1I0NTL2"/>
<evidence type="ECO:0000313" key="9">
    <source>
        <dbReference type="EMBL" id="SEW04831.1"/>
    </source>
</evidence>
<feature type="domain" description="ABC3 transporter permease C-terminal" evidence="7">
    <location>
        <begin position="309"/>
        <end position="426"/>
    </location>
</feature>
<keyword evidence="5 6" id="KW-0472">Membrane</keyword>
<dbReference type="Pfam" id="PF12704">
    <property type="entry name" value="MacB_PCD"/>
    <property type="match status" value="2"/>
</dbReference>
<evidence type="ECO:0000256" key="5">
    <source>
        <dbReference type="ARBA" id="ARBA00023136"/>
    </source>
</evidence>
<sequence>MLKNMFTIAWRNAIRHKQFSLLNILGLSIGITASITIALYIVNQYSYDNFHTKKDRVYRINQPMIWGDWNEQFASTGPNLAVALRSDIPEFEAVTRLHTLGELVVSYEPTNGTPVSFNESKLFVAEQNFFQLFTFPSIAGDLNTALELPGSLVITQETATKYFGDNNPIGQTLTLNSSGQDTPFKVTAVIEDIPTNSHLQFDMLASMSSYQHIKNREHQWIWTTFVTYGLLSPSANASAVEAKLQAIPPKWAEQEIQNVFGQSYAEYMKGKKWTLTMQPLTEAYIHTPNSGNRLGPSGNIVYTHIFTAVGILILLLCSINFMNLSTAKSANRAKEVGIRKVLGSHKKSLVRQFIFESVLYVFVSTVIALVVTEISLGAFNQIANTELSLYNYLVDPTFAAILVGFVLLLGIAAGSYPAFYLSSFSPISVLKGKLSSGFKASAVRNGLVIFQFTISVTLIICTFFVQKQLNYASGMNLGFDKDNILHVQNIEMLTDAQQETLQTQLAQEAVFSNVGLSDLVPPEVWNEDKYRAYGPGTEVVTLNRIRCNEEYVQLLDLKFAAGRNFEKARGNEKHKVILNASAVKMLGWEYPINPNNSPVGQHITFPNSHQALFEVIGVVEDFNFNSVKYEISPLLIIHQDNDHMWESGKSYLSLRLNPSLSNITKEIESSLETIEETLAGINPSIPFEYSFMNQEFEANFRTEQRMGQILNIFTAMALIIACLGLFGLAAFAAEQRKKELGVRKVLGASLQQLVYSFTKEFSVLIFVAILIASPLAYFLVNGWLASFAYKTPIEVWVFVAVGIASITIAWLTIGIHSINAARQNPAEVLRDE</sequence>
<proteinExistence type="predicted"/>
<dbReference type="InterPro" id="IPR050250">
    <property type="entry name" value="Macrolide_Exporter_MacB"/>
</dbReference>
<dbReference type="GeneID" id="99986175"/>
<feature type="transmembrane region" description="Helical" evidence="6">
    <location>
        <begin position="353"/>
        <end position="378"/>
    </location>
</feature>
<evidence type="ECO:0000313" key="10">
    <source>
        <dbReference type="Proteomes" id="UP000199437"/>
    </source>
</evidence>
<evidence type="ECO:0000256" key="6">
    <source>
        <dbReference type="SAM" id="Phobius"/>
    </source>
</evidence>
<dbReference type="PANTHER" id="PTHR30572:SF18">
    <property type="entry name" value="ABC-TYPE MACROLIDE FAMILY EXPORT SYSTEM PERMEASE COMPONENT 2"/>
    <property type="match status" value="1"/>
</dbReference>
<gene>
    <name evidence="9" type="ORF">SAMN05216290_1449</name>
</gene>
<keyword evidence="4 6" id="KW-1133">Transmembrane helix</keyword>
<evidence type="ECO:0000259" key="8">
    <source>
        <dbReference type="Pfam" id="PF12704"/>
    </source>
</evidence>
<feature type="transmembrane region" description="Helical" evidence="6">
    <location>
        <begin position="301"/>
        <end position="322"/>
    </location>
</feature>
<reference evidence="10" key="1">
    <citation type="submission" date="2016-10" db="EMBL/GenBank/DDBJ databases">
        <authorList>
            <person name="Varghese N."/>
            <person name="Submissions S."/>
        </authorList>
    </citation>
    <scope>NUCLEOTIDE SEQUENCE [LARGE SCALE GENOMIC DNA]</scope>
    <source>
        <strain evidence="10">CGMCC 1.12402</strain>
    </source>
</reference>
<feature type="transmembrane region" description="Helical" evidence="6">
    <location>
        <begin position="709"/>
        <end position="733"/>
    </location>
</feature>